<evidence type="ECO:0000313" key="1">
    <source>
        <dbReference type="EMBL" id="MCA5893319.1"/>
    </source>
</evidence>
<keyword evidence="2" id="KW-1185">Reference proteome</keyword>
<organism evidence="1 2">
    <name type="scientific">Isoptericola luteus</name>
    <dbReference type="NCBI Taxonomy" id="2879484"/>
    <lineage>
        <taxon>Bacteria</taxon>
        <taxon>Bacillati</taxon>
        <taxon>Actinomycetota</taxon>
        <taxon>Actinomycetes</taxon>
        <taxon>Micrococcales</taxon>
        <taxon>Promicromonosporaceae</taxon>
        <taxon>Isoptericola</taxon>
    </lineage>
</organism>
<evidence type="ECO:0000313" key="2">
    <source>
        <dbReference type="Proteomes" id="UP001319870"/>
    </source>
</evidence>
<dbReference type="Proteomes" id="UP001319870">
    <property type="component" value="Unassembled WGS sequence"/>
</dbReference>
<reference evidence="1 2" key="1">
    <citation type="submission" date="2021-09" db="EMBL/GenBank/DDBJ databases">
        <title>Isoptericola luteus sp. nov., a novel bacterium isolated from Harbin, the capital city of Heilongjiang province.</title>
        <authorList>
            <person name="Li J."/>
        </authorList>
    </citation>
    <scope>NUCLEOTIDE SEQUENCE [LARGE SCALE GENOMIC DNA]</scope>
    <source>
        <strain evidence="1 2">NEAU-Y5</strain>
    </source>
</reference>
<dbReference type="Pfam" id="PF04237">
    <property type="entry name" value="YjbR"/>
    <property type="match status" value="1"/>
</dbReference>
<name>A0ABS7ZI93_9MICO</name>
<proteinExistence type="predicted"/>
<sequence>MATVEDVARLAALLPEVTTETRYGHRAWAVAGTVFAWERPFSKADVRRFGDEPVPAGPILAVSVDDLGEKEALLAAHPQACFTIPHLDGYAAVLVRLAITREPLLRELLEDAWHAKAPAALAEQHRDLPA</sequence>
<dbReference type="EMBL" id="JAIXCQ010000004">
    <property type="protein sequence ID" value="MCA5893319.1"/>
    <property type="molecule type" value="Genomic_DNA"/>
</dbReference>
<protein>
    <recommendedName>
        <fullName evidence="3">MmcQ/YjbR family DNA-binding protein</fullName>
    </recommendedName>
</protein>
<dbReference type="RefSeq" id="WP_225565075.1">
    <property type="nucleotide sequence ID" value="NZ_JAIXCQ010000004.1"/>
</dbReference>
<accession>A0ABS7ZI93</accession>
<dbReference type="InterPro" id="IPR058532">
    <property type="entry name" value="YjbR/MT2646/Rv2570-like"/>
</dbReference>
<gene>
    <name evidence="1" type="ORF">LEP48_08105</name>
</gene>
<evidence type="ECO:0008006" key="3">
    <source>
        <dbReference type="Google" id="ProtNLM"/>
    </source>
</evidence>
<comment type="caution">
    <text evidence="1">The sequence shown here is derived from an EMBL/GenBank/DDBJ whole genome shotgun (WGS) entry which is preliminary data.</text>
</comment>